<proteinExistence type="inferred from homology"/>
<dbReference type="Pfam" id="PF01420">
    <property type="entry name" value="Methylase_S"/>
    <property type="match status" value="2"/>
</dbReference>
<dbReference type="GO" id="GO:0009007">
    <property type="term" value="F:site-specific DNA-methyltransferase (adenine-specific) activity"/>
    <property type="evidence" value="ECO:0007669"/>
    <property type="project" value="UniProtKB-EC"/>
</dbReference>
<dbReference type="GO" id="GO:0003677">
    <property type="term" value="F:DNA binding"/>
    <property type="evidence" value="ECO:0007669"/>
    <property type="project" value="UniProtKB-KW"/>
</dbReference>
<dbReference type="PANTHER" id="PTHR42933">
    <property type="entry name" value="SLR6095 PROTEIN"/>
    <property type="match status" value="1"/>
</dbReference>
<dbReference type="GO" id="GO:0032259">
    <property type="term" value="P:methylation"/>
    <property type="evidence" value="ECO:0007669"/>
    <property type="project" value="UniProtKB-KW"/>
</dbReference>
<evidence type="ECO:0000259" key="11">
    <source>
        <dbReference type="Pfam" id="PF01420"/>
    </source>
</evidence>
<evidence type="ECO:0000256" key="4">
    <source>
        <dbReference type="ARBA" id="ARBA00022603"/>
    </source>
</evidence>
<keyword evidence="6" id="KW-0949">S-adenosyl-L-methionine</keyword>
<dbReference type="EMBL" id="MNZT01000003">
    <property type="protein sequence ID" value="OIQ00445.1"/>
    <property type="molecule type" value="Genomic_DNA"/>
</dbReference>
<sequence>MNTDIKRHIDAARQVLVGVVPNPTSQIDQITNALIYKFMDDMDQAAMRAGGDASFFVGDLERYAWTRLMDPRMGNQERMNLYGEALLKFSESKQLPELFRDIFKSAILPYRSPEVLGLFLKEVAYFDYSHPEDLGDAYEYLLSIMSSQGDAGQFRTPRHIIDFVVDVVNPSKDDRVLDPACGTGGFLVSSYKHILEKHDGPSEAERRRDGKNPDGTSNSEKSLTPSDRQVLMKNFEGYDIDPGMVRIAQVNMYLHQFRNPRIYQYDTLSMDERWNEKYDVILANPPFMSPKGGVKTHSKFSIQSSRSEVLFVDYIMNHLRPRGRAGIIVPEGIIFQSGSAHRQLRKNLVEDGLYAVVSLPSGVFAPYAGVKTSILFLDNELAKQKQEILFVKVENDGYDLGATKRPISKNDLPGALEILKAYQALSEVEMSDGVVSLAVPRSRIAEIGDYNLSGDRYQVAIDYSNAKYPMVGFDEVVSTITPPVKIPKEHFNPKGNFPIIDQSQNDIAGWTNDESALVKSEKPVVIFGDHTCAVKYSEKSFAQGADGIKILLTDDRLIPKFFYYILKTKPVESEGYQRHFAKLKRYKIPLPPLEIQQQIIAELDGYQSIISGAQQVVESWKPRIEIDPEWEKAKLGDMLDRVGEQVDPQKITGEIYYIGLENIESGSGRIVGEPTTNYEQIKSLKNVFQPGDLLYGKLRPNLNKVWLAHRNGICSTDIVVFRVKQDAIANFYWYLLLSDDFVSDVMTGIKGAQLPRVGYEHLKEIILPLPPLAIQQQIVDRIEAERALVEGNRRLIEIYEEKVKQTIARLWEE</sequence>
<gene>
    <name evidence="13" type="ORF">AUK40_00255</name>
</gene>
<protein>
    <recommendedName>
        <fullName evidence="3">site-specific DNA-methyltransferase (adenine-specific)</fullName>
        <ecNumber evidence="3">2.1.1.72</ecNumber>
    </recommendedName>
</protein>
<dbReference type="AlphaFoldDB" id="A0A1J5ITL2"/>
<dbReference type="GO" id="GO:0009307">
    <property type="term" value="P:DNA restriction-modification system"/>
    <property type="evidence" value="ECO:0007669"/>
    <property type="project" value="UniProtKB-KW"/>
</dbReference>
<reference evidence="13 14" key="1">
    <citation type="journal article" date="2016" name="Environ. Microbiol.">
        <title>Genomic resolution of a cold subsurface aquifer community provides metabolic insights for novel microbes adapted to high CO concentrations.</title>
        <authorList>
            <person name="Probst A.J."/>
            <person name="Castelle C.J."/>
            <person name="Singh A."/>
            <person name="Brown C.T."/>
            <person name="Anantharaman K."/>
            <person name="Sharon I."/>
            <person name="Hug L.A."/>
            <person name="Burstein D."/>
            <person name="Emerson J.B."/>
            <person name="Thomas B.C."/>
            <person name="Banfield J.F."/>
        </authorList>
    </citation>
    <scope>NUCLEOTIDE SEQUENCE [LARGE SCALE GENOMIC DNA]</scope>
    <source>
        <strain evidence="13">CG2_30_54_11</strain>
    </source>
</reference>
<dbReference type="CDD" id="cd02440">
    <property type="entry name" value="AdoMet_MTases"/>
    <property type="match status" value="1"/>
</dbReference>
<dbReference type="GO" id="GO:0008170">
    <property type="term" value="F:N-methyltransferase activity"/>
    <property type="evidence" value="ECO:0007669"/>
    <property type="project" value="InterPro"/>
</dbReference>
<evidence type="ECO:0000256" key="2">
    <source>
        <dbReference type="ARBA" id="ARBA00010923"/>
    </source>
</evidence>
<name>A0A1J5ITL2_9BACT</name>
<dbReference type="InterPro" id="IPR000055">
    <property type="entry name" value="Restrct_endonuc_typeI_TRD"/>
</dbReference>
<comment type="caution">
    <text evidence="13">The sequence shown here is derived from an EMBL/GenBank/DDBJ whole genome shotgun (WGS) entry which is preliminary data.</text>
</comment>
<evidence type="ECO:0000313" key="14">
    <source>
        <dbReference type="Proteomes" id="UP000183245"/>
    </source>
</evidence>
<evidence type="ECO:0000256" key="1">
    <source>
        <dbReference type="ARBA" id="ARBA00006594"/>
    </source>
</evidence>
<dbReference type="Proteomes" id="UP000183245">
    <property type="component" value="Unassembled WGS sequence"/>
</dbReference>
<dbReference type="Gene3D" id="1.20.1260.30">
    <property type="match status" value="1"/>
</dbReference>
<feature type="domain" description="DNA methylase adenine-specific" evidence="12">
    <location>
        <begin position="132"/>
        <end position="461"/>
    </location>
</feature>
<dbReference type="Gene3D" id="3.40.50.150">
    <property type="entry name" value="Vaccinia Virus protein VP39"/>
    <property type="match status" value="1"/>
</dbReference>
<evidence type="ECO:0000256" key="8">
    <source>
        <dbReference type="ARBA" id="ARBA00023125"/>
    </source>
</evidence>
<dbReference type="Pfam" id="PF02384">
    <property type="entry name" value="N6_Mtase"/>
    <property type="match status" value="1"/>
</dbReference>
<comment type="similarity">
    <text evidence="1">Belongs to the N(4)/N(6)-methyltransferase family.</text>
</comment>
<evidence type="ECO:0000256" key="3">
    <source>
        <dbReference type="ARBA" id="ARBA00011900"/>
    </source>
</evidence>
<dbReference type="PANTHER" id="PTHR42933:SF3">
    <property type="entry name" value="TYPE I RESTRICTION ENZYME MJAVIII METHYLASE SUBUNIT"/>
    <property type="match status" value="1"/>
</dbReference>
<dbReference type="InterPro" id="IPR044946">
    <property type="entry name" value="Restrct_endonuc_typeI_TRD_sf"/>
</dbReference>
<evidence type="ECO:0000256" key="10">
    <source>
        <dbReference type="SAM" id="MobiDB-lite"/>
    </source>
</evidence>
<evidence type="ECO:0000259" key="12">
    <source>
        <dbReference type="Pfam" id="PF02384"/>
    </source>
</evidence>
<dbReference type="InterPro" id="IPR051537">
    <property type="entry name" value="DNA_Adenine_Mtase"/>
</dbReference>
<comment type="catalytic activity">
    <reaction evidence="9">
        <text>a 2'-deoxyadenosine in DNA + S-adenosyl-L-methionine = an N(6)-methyl-2'-deoxyadenosine in DNA + S-adenosyl-L-homocysteine + H(+)</text>
        <dbReference type="Rhea" id="RHEA:15197"/>
        <dbReference type="Rhea" id="RHEA-COMP:12418"/>
        <dbReference type="Rhea" id="RHEA-COMP:12419"/>
        <dbReference type="ChEBI" id="CHEBI:15378"/>
        <dbReference type="ChEBI" id="CHEBI:57856"/>
        <dbReference type="ChEBI" id="CHEBI:59789"/>
        <dbReference type="ChEBI" id="CHEBI:90615"/>
        <dbReference type="ChEBI" id="CHEBI:90616"/>
        <dbReference type="EC" id="2.1.1.72"/>
    </reaction>
</comment>
<evidence type="ECO:0000256" key="7">
    <source>
        <dbReference type="ARBA" id="ARBA00022747"/>
    </source>
</evidence>
<dbReference type="InterPro" id="IPR029063">
    <property type="entry name" value="SAM-dependent_MTases_sf"/>
</dbReference>
<evidence type="ECO:0000256" key="5">
    <source>
        <dbReference type="ARBA" id="ARBA00022679"/>
    </source>
</evidence>
<dbReference type="InterPro" id="IPR003356">
    <property type="entry name" value="DNA_methylase_A-5"/>
</dbReference>
<accession>A0A1J5ITL2</accession>
<dbReference type="InterPro" id="IPR002052">
    <property type="entry name" value="DNA_methylase_N6_adenine_CS"/>
</dbReference>
<dbReference type="SUPFAM" id="SSF53335">
    <property type="entry name" value="S-adenosyl-L-methionine-dependent methyltransferases"/>
    <property type="match status" value="1"/>
</dbReference>
<keyword evidence="8" id="KW-0238">DNA-binding</keyword>
<comment type="similarity">
    <text evidence="2">Belongs to the type-I restriction system S methylase family.</text>
</comment>
<feature type="domain" description="Type I restriction modification DNA specificity" evidence="11">
    <location>
        <begin position="485"/>
        <end position="610"/>
    </location>
</feature>
<dbReference type="PROSITE" id="PS00092">
    <property type="entry name" value="N6_MTASE"/>
    <property type="match status" value="1"/>
</dbReference>
<evidence type="ECO:0000256" key="6">
    <source>
        <dbReference type="ARBA" id="ARBA00022691"/>
    </source>
</evidence>
<evidence type="ECO:0000256" key="9">
    <source>
        <dbReference type="ARBA" id="ARBA00047942"/>
    </source>
</evidence>
<dbReference type="PRINTS" id="PR00507">
    <property type="entry name" value="N12N6MTFRASE"/>
</dbReference>
<feature type="domain" description="Type I restriction modification DNA specificity" evidence="11">
    <location>
        <begin position="629"/>
        <end position="784"/>
    </location>
</feature>
<organism evidence="13 14">
    <name type="scientific">Candidatus Wirthbacteria bacterium CG2_30_54_11</name>
    <dbReference type="NCBI Taxonomy" id="1817892"/>
    <lineage>
        <taxon>Bacteria</taxon>
        <taxon>Candidatus Wirthbacteria</taxon>
    </lineage>
</organism>
<dbReference type="SUPFAM" id="SSF116734">
    <property type="entry name" value="DNA methylase specificity domain"/>
    <property type="match status" value="2"/>
</dbReference>
<dbReference type="Gene3D" id="3.90.220.20">
    <property type="entry name" value="DNA methylase specificity domains"/>
    <property type="match status" value="2"/>
</dbReference>
<keyword evidence="7" id="KW-0680">Restriction system</keyword>
<evidence type="ECO:0000313" key="13">
    <source>
        <dbReference type="EMBL" id="OIQ00445.1"/>
    </source>
</evidence>
<feature type="region of interest" description="Disordered" evidence="10">
    <location>
        <begin position="197"/>
        <end position="226"/>
    </location>
</feature>
<dbReference type="STRING" id="1817892.AUK40_00255"/>
<dbReference type="InterPro" id="IPR038333">
    <property type="entry name" value="T1MK-like_N_sf"/>
</dbReference>
<feature type="compositionally biased region" description="Polar residues" evidence="10">
    <location>
        <begin position="214"/>
        <end position="226"/>
    </location>
</feature>
<feature type="compositionally biased region" description="Basic and acidic residues" evidence="10">
    <location>
        <begin position="197"/>
        <end position="212"/>
    </location>
</feature>
<keyword evidence="5" id="KW-0808">Transferase</keyword>
<dbReference type="EC" id="2.1.1.72" evidence="3"/>
<keyword evidence="4 13" id="KW-0489">Methyltransferase</keyword>